<dbReference type="SUPFAM" id="SSF51735">
    <property type="entry name" value="NAD(P)-binding Rossmann-fold domains"/>
    <property type="match status" value="1"/>
</dbReference>
<dbReference type="Proteomes" id="UP000006764">
    <property type="component" value="Chromosome"/>
</dbReference>
<dbReference type="Gene3D" id="3.40.50.720">
    <property type="entry name" value="NAD(P)-binding Rossmann-like Domain"/>
    <property type="match status" value="1"/>
</dbReference>
<evidence type="ECO:0000313" key="5">
    <source>
        <dbReference type="Proteomes" id="UP000006764"/>
    </source>
</evidence>
<dbReference type="PIRSF" id="PIRSF000126">
    <property type="entry name" value="11-beta-HSD1"/>
    <property type="match status" value="1"/>
</dbReference>
<dbReference type="STRING" id="391936.S7S_06770"/>
<dbReference type="OrthoDB" id="7301144at2"/>
<dbReference type="RefSeq" id="WP_008738878.1">
    <property type="nucleotide sequence ID" value="NZ_CP004387.1"/>
</dbReference>
<evidence type="ECO:0000256" key="2">
    <source>
        <dbReference type="ARBA" id="ARBA00023002"/>
    </source>
</evidence>
<evidence type="ECO:0000256" key="3">
    <source>
        <dbReference type="RuleBase" id="RU000363"/>
    </source>
</evidence>
<protein>
    <submittedName>
        <fullName evidence="4">Short-chain acyl CoA dehydrogenase</fullName>
    </submittedName>
</protein>
<evidence type="ECO:0000313" key="4">
    <source>
        <dbReference type="EMBL" id="AJD47770.1"/>
    </source>
</evidence>
<evidence type="ECO:0000256" key="1">
    <source>
        <dbReference type="ARBA" id="ARBA00006484"/>
    </source>
</evidence>
<dbReference type="PRINTS" id="PR00081">
    <property type="entry name" value="GDHRDH"/>
</dbReference>
<dbReference type="KEGG" id="apac:S7S_06770"/>
<sequence>MDVFRGKRALVTGASSGIGAAMALQLAAAGCDLILVARRSGRLHEMALRCSEAGAAHGIECEVIAMDLLAHDAAHTLHRQLRELDLPMDILINNAGFGFQQPLLALPLNDHLRMIDLNVRTLTALTHLFAADMVGRGQGWILQVGSVAGYLPIPGMATYAATKAYVVSLGRALAEELRPQGVVVSTLAPGGTETEFSEVAGQRIEGYKKAALMSAERVARDGLHGLARGRVVVVPGMLYKSSVGGARLLPERWLTRLAGRVMKD</sequence>
<dbReference type="PANTHER" id="PTHR42901">
    <property type="entry name" value="ALCOHOL DEHYDROGENASE"/>
    <property type="match status" value="1"/>
</dbReference>
<dbReference type="HOGENOM" id="CLU_010194_2_1_6"/>
<dbReference type="PANTHER" id="PTHR42901:SF1">
    <property type="entry name" value="ALCOHOL DEHYDROGENASE"/>
    <property type="match status" value="1"/>
</dbReference>
<dbReference type="PROSITE" id="PS00061">
    <property type="entry name" value="ADH_SHORT"/>
    <property type="match status" value="1"/>
</dbReference>
<comment type="similarity">
    <text evidence="1 3">Belongs to the short-chain dehydrogenases/reductases (SDR) family.</text>
</comment>
<dbReference type="PRINTS" id="PR00080">
    <property type="entry name" value="SDRFAMILY"/>
</dbReference>
<dbReference type="InterPro" id="IPR020904">
    <property type="entry name" value="Sc_DH/Rdtase_CS"/>
</dbReference>
<keyword evidence="5" id="KW-1185">Reference proteome</keyword>
<dbReference type="InterPro" id="IPR002347">
    <property type="entry name" value="SDR_fam"/>
</dbReference>
<dbReference type="InterPro" id="IPR036291">
    <property type="entry name" value="NAD(P)-bd_dom_sf"/>
</dbReference>
<reference evidence="4 5" key="1">
    <citation type="journal article" date="2012" name="J. Bacteriol.">
        <title>Genome sequence of an alkane-degrading bacterium, Alcanivorax pacificus type strain W11-5, isolated from deep sea sediment.</title>
        <authorList>
            <person name="Lai Q."/>
            <person name="Shao Z."/>
        </authorList>
    </citation>
    <scope>NUCLEOTIDE SEQUENCE [LARGE SCALE GENOMIC DNA]</scope>
    <source>
        <strain evidence="4 5">W11-5</strain>
    </source>
</reference>
<name>A0A0B4XM75_9GAMM</name>
<organism evidence="4 5">
    <name type="scientific">Isoalcanivorax pacificus W11-5</name>
    <dbReference type="NCBI Taxonomy" id="391936"/>
    <lineage>
        <taxon>Bacteria</taxon>
        <taxon>Pseudomonadati</taxon>
        <taxon>Pseudomonadota</taxon>
        <taxon>Gammaproteobacteria</taxon>
        <taxon>Oceanospirillales</taxon>
        <taxon>Alcanivoracaceae</taxon>
        <taxon>Isoalcanivorax</taxon>
    </lineage>
</organism>
<accession>A0A0B4XM75</accession>
<dbReference type="AlphaFoldDB" id="A0A0B4XM75"/>
<proteinExistence type="inferred from homology"/>
<dbReference type="EMBL" id="CP004387">
    <property type="protein sequence ID" value="AJD47770.1"/>
    <property type="molecule type" value="Genomic_DNA"/>
</dbReference>
<keyword evidence="2" id="KW-0560">Oxidoreductase</keyword>
<dbReference type="CDD" id="cd05233">
    <property type="entry name" value="SDR_c"/>
    <property type="match status" value="1"/>
</dbReference>
<dbReference type="GO" id="GO:0016491">
    <property type="term" value="F:oxidoreductase activity"/>
    <property type="evidence" value="ECO:0007669"/>
    <property type="project" value="UniProtKB-KW"/>
</dbReference>
<gene>
    <name evidence="4" type="ORF">S7S_06770</name>
</gene>
<dbReference type="PROSITE" id="PS51257">
    <property type="entry name" value="PROKAR_LIPOPROTEIN"/>
    <property type="match status" value="1"/>
</dbReference>
<dbReference type="Pfam" id="PF00106">
    <property type="entry name" value="adh_short"/>
    <property type="match status" value="1"/>
</dbReference>